<sequence length="147" mass="16058">MHLPFYGIDGDLKTSIHADTKFTKTPPVTTSVAVNGSVTFTWEFEFGNDQDWANFDEFVWGTVDSGHIANKYITVSGSSMSDIKFNPSLPRSLLGRITYSGSISSSGCTLNFQILDVQTSDGEVSYGCDVDIAGEERISQPFHLTVS</sequence>
<dbReference type="OrthoDB" id="5981765at2759"/>
<dbReference type="EMBL" id="LSMT01000140">
    <property type="protein sequence ID" value="PFX25858.1"/>
    <property type="molecule type" value="Genomic_DNA"/>
</dbReference>
<proteinExistence type="predicted"/>
<keyword evidence="2" id="KW-1185">Reference proteome</keyword>
<accession>A0A2B4SBA9</accession>
<organism evidence="1 2">
    <name type="scientific">Stylophora pistillata</name>
    <name type="common">Smooth cauliflower coral</name>
    <dbReference type="NCBI Taxonomy" id="50429"/>
    <lineage>
        <taxon>Eukaryota</taxon>
        <taxon>Metazoa</taxon>
        <taxon>Cnidaria</taxon>
        <taxon>Anthozoa</taxon>
        <taxon>Hexacorallia</taxon>
        <taxon>Scleractinia</taxon>
        <taxon>Astrocoeniina</taxon>
        <taxon>Pocilloporidae</taxon>
        <taxon>Stylophora</taxon>
    </lineage>
</organism>
<comment type="caution">
    <text evidence="1">The sequence shown here is derived from an EMBL/GenBank/DDBJ whole genome shotgun (WGS) entry which is preliminary data.</text>
</comment>
<dbReference type="Proteomes" id="UP000225706">
    <property type="component" value="Unassembled WGS sequence"/>
</dbReference>
<dbReference type="AlphaFoldDB" id="A0A2B4SBA9"/>
<protein>
    <submittedName>
        <fullName evidence="1">Uncharacterized protein</fullName>
    </submittedName>
</protein>
<gene>
    <name evidence="1" type="ORF">AWC38_SpisGene9489</name>
</gene>
<evidence type="ECO:0000313" key="2">
    <source>
        <dbReference type="Proteomes" id="UP000225706"/>
    </source>
</evidence>
<reference evidence="2" key="1">
    <citation type="journal article" date="2017" name="bioRxiv">
        <title>Comparative analysis of the genomes of Stylophora pistillata and Acropora digitifera provides evidence for extensive differences between species of corals.</title>
        <authorList>
            <person name="Voolstra C.R."/>
            <person name="Li Y."/>
            <person name="Liew Y.J."/>
            <person name="Baumgarten S."/>
            <person name="Zoccola D."/>
            <person name="Flot J.-F."/>
            <person name="Tambutte S."/>
            <person name="Allemand D."/>
            <person name="Aranda M."/>
        </authorList>
    </citation>
    <scope>NUCLEOTIDE SEQUENCE [LARGE SCALE GENOMIC DNA]</scope>
</reference>
<name>A0A2B4SBA9_STYPI</name>
<evidence type="ECO:0000313" key="1">
    <source>
        <dbReference type="EMBL" id="PFX25858.1"/>
    </source>
</evidence>